<dbReference type="AlphaFoldDB" id="A0A443NNC5"/>
<sequence>MAWKKVAAAPFLPRTSLPVDKHPHHDHHLPLPRKPSPSRPQPSHPLPGAEPPSPPSPRRPHPPLPLIIYISRSLSILRRTSLHSLSPSLITLIASQKPRPAAPISISISIFFLPPQTSPSPFLSHASPSSHLSLHYRPISQPPLRIKHLHRPSRSLIYPHHLRPIPATHSPSPSAIHQKTSASLSSPSASLSVCHLLCLCLSGISQLTHALVVKAEDEAPSASGVTLVCHLRHSSTPFARHFGAS</sequence>
<evidence type="ECO:0000313" key="3">
    <source>
        <dbReference type="Proteomes" id="UP000283530"/>
    </source>
</evidence>
<gene>
    <name evidence="2" type="ORF">CKAN_00862900</name>
</gene>
<keyword evidence="3" id="KW-1185">Reference proteome</keyword>
<feature type="compositionally biased region" description="Basic residues" evidence="1">
    <location>
        <begin position="22"/>
        <end position="31"/>
    </location>
</feature>
<evidence type="ECO:0000313" key="2">
    <source>
        <dbReference type="EMBL" id="RWR80024.1"/>
    </source>
</evidence>
<feature type="region of interest" description="Disordered" evidence="1">
    <location>
        <begin position="1"/>
        <end position="61"/>
    </location>
</feature>
<proteinExistence type="predicted"/>
<feature type="compositionally biased region" description="Pro residues" evidence="1">
    <location>
        <begin position="32"/>
        <end position="61"/>
    </location>
</feature>
<accession>A0A443NNC5</accession>
<organism evidence="2 3">
    <name type="scientific">Cinnamomum micranthum f. kanehirae</name>
    <dbReference type="NCBI Taxonomy" id="337451"/>
    <lineage>
        <taxon>Eukaryota</taxon>
        <taxon>Viridiplantae</taxon>
        <taxon>Streptophyta</taxon>
        <taxon>Embryophyta</taxon>
        <taxon>Tracheophyta</taxon>
        <taxon>Spermatophyta</taxon>
        <taxon>Magnoliopsida</taxon>
        <taxon>Magnoliidae</taxon>
        <taxon>Laurales</taxon>
        <taxon>Lauraceae</taxon>
        <taxon>Cinnamomum</taxon>
    </lineage>
</organism>
<dbReference type="Proteomes" id="UP000283530">
    <property type="component" value="Unassembled WGS sequence"/>
</dbReference>
<name>A0A443NNC5_9MAGN</name>
<reference evidence="2 3" key="1">
    <citation type="journal article" date="2019" name="Nat. Plants">
        <title>Stout camphor tree genome fills gaps in understanding of flowering plant genome evolution.</title>
        <authorList>
            <person name="Chaw S.M."/>
            <person name="Liu Y.C."/>
            <person name="Wu Y.W."/>
            <person name="Wang H.Y."/>
            <person name="Lin C.I."/>
            <person name="Wu C.S."/>
            <person name="Ke H.M."/>
            <person name="Chang L.Y."/>
            <person name="Hsu C.Y."/>
            <person name="Yang H.T."/>
            <person name="Sudianto E."/>
            <person name="Hsu M.H."/>
            <person name="Wu K.P."/>
            <person name="Wang L.N."/>
            <person name="Leebens-Mack J.H."/>
            <person name="Tsai I.J."/>
        </authorList>
    </citation>
    <scope>NUCLEOTIDE SEQUENCE [LARGE SCALE GENOMIC DNA]</scope>
    <source>
        <strain evidence="3">cv. Chaw 1501</strain>
        <tissue evidence="2">Young leaves</tissue>
    </source>
</reference>
<comment type="caution">
    <text evidence="2">The sequence shown here is derived from an EMBL/GenBank/DDBJ whole genome shotgun (WGS) entry which is preliminary data.</text>
</comment>
<protein>
    <submittedName>
        <fullName evidence="2">Uncharacterized protein</fullName>
    </submittedName>
</protein>
<dbReference type="EMBL" id="QPKB01000003">
    <property type="protein sequence ID" value="RWR80024.1"/>
    <property type="molecule type" value="Genomic_DNA"/>
</dbReference>
<evidence type="ECO:0000256" key="1">
    <source>
        <dbReference type="SAM" id="MobiDB-lite"/>
    </source>
</evidence>